<dbReference type="InterPro" id="IPR058163">
    <property type="entry name" value="LysR-type_TF_proteobact-type"/>
</dbReference>
<accession>A0ABT9S5B6</accession>
<dbReference type="InterPro" id="IPR005119">
    <property type="entry name" value="LysR_subst-bd"/>
</dbReference>
<evidence type="ECO:0000256" key="4">
    <source>
        <dbReference type="ARBA" id="ARBA00023163"/>
    </source>
</evidence>
<organism evidence="6 7">
    <name type="scientific">Variovorax ginsengisoli</name>
    <dbReference type="NCBI Taxonomy" id="363844"/>
    <lineage>
        <taxon>Bacteria</taxon>
        <taxon>Pseudomonadati</taxon>
        <taxon>Pseudomonadota</taxon>
        <taxon>Betaproteobacteria</taxon>
        <taxon>Burkholderiales</taxon>
        <taxon>Comamonadaceae</taxon>
        <taxon>Variovorax</taxon>
    </lineage>
</organism>
<keyword evidence="4" id="KW-0804">Transcription</keyword>
<evidence type="ECO:0000256" key="1">
    <source>
        <dbReference type="ARBA" id="ARBA00009437"/>
    </source>
</evidence>
<keyword evidence="7" id="KW-1185">Reference proteome</keyword>
<protein>
    <submittedName>
        <fullName evidence="6">DNA-binding transcriptional LysR family regulator</fullName>
    </submittedName>
</protein>
<evidence type="ECO:0000256" key="3">
    <source>
        <dbReference type="ARBA" id="ARBA00023125"/>
    </source>
</evidence>
<dbReference type="InterPro" id="IPR036388">
    <property type="entry name" value="WH-like_DNA-bd_sf"/>
</dbReference>
<dbReference type="Pfam" id="PF03466">
    <property type="entry name" value="LysR_substrate"/>
    <property type="match status" value="1"/>
</dbReference>
<dbReference type="Gene3D" id="3.40.190.290">
    <property type="match status" value="1"/>
</dbReference>
<dbReference type="InterPro" id="IPR036390">
    <property type="entry name" value="WH_DNA-bd_sf"/>
</dbReference>
<dbReference type="SUPFAM" id="SSF46785">
    <property type="entry name" value="Winged helix' DNA-binding domain"/>
    <property type="match status" value="1"/>
</dbReference>
<gene>
    <name evidence="6" type="ORF">J2W36_001801</name>
</gene>
<evidence type="ECO:0000259" key="5">
    <source>
        <dbReference type="PROSITE" id="PS50931"/>
    </source>
</evidence>
<keyword evidence="3 6" id="KW-0238">DNA-binding</keyword>
<dbReference type="Pfam" id="PF00126">
    <property type="entry name" value="HTH_1"/>
    <property type="match status" value="1"/>
</dbReference>
<dbReference type="InterPro" id="IPR000847">
    <property type="entry name" value="LysR_HTH_N"/>
</dbReference>
<comment type="similarity">
    <text evidence="1">Belongs to the LysR transcriptional regulatory family.</text>
</comment>
<dbReference type="Gene3D" id="1.10.10.10">
    <property type="entry name" value="Winged helix-like DNA-binding domain superfamily/Winged helix DNA-binding domain"/>
    <property type="match status" value="1"/>
</dbReference>
<name>A0ABT9S5B6_9BURK</name>
<dbReference type="Proteomes" id="UP001226867">
    <property type="component" value="Unassembled WGS sequence"/>
</dbReference>
<dbReference type="PANTHER" id="PTHR30537">
    <property type="entry name" value="HTH-TYPE TRANSCRIPTIONAL REGULATOR"/>
    <property type="match status" value="1"/>
</dbReference>
<sequence length="327" mass="36034">MAFNELRAITTFIQAAELGSLRQAAAAQAITPQAASQALMQLESHLGVRLFHRTTRRLSLTEEGSQFLEAAQPGLTTLQRALRNARRGREEIAGPLRIVAPRATMLQVLWPVLEAFCAQHPQIEPDVQLDDRVGNWVEERVDVGFRSGLVPQDGLIARRLMPVQLVVCAAPAYIARFGAPHHIEDLAQHRCSCFRHPTSGKLMPWEFKVDDQIVARDIAPALCTNDVDLEIRAVLAGQVIGQLIGATAAPLIRNGQLVPLLTQHITDHLGLYVYYGSRVAQPLRVRAFIDLAVEMLTDSVAFVLQPEDLKLAPRPARKRAAGLGKSR</sequence>
<dbReference type="RefSeq" id="WP_307689370.1">
    <property type="nucleotide sequence ID" value="NZ_JAUSRO010000005.1"/>
</dbReference>
<feature type="domain" description="HTH lysR-type" evidence="5">
    <location>
        <begin position="4"/>
        <end position="61"/>
    </location>
</feature>
<dbReference type="CDD" id="cd08422">
    <property type="entry name" value="PBP2_CrgA_like"/>
    <property type="match status" value="1"/>
</dbReference>
<dbReference type="PANTHER" id="PTHR30537:SF5">
    <property type="entry name" value="HTH-TYPE TRANSCRIPTIONAL ACTIVATOR TTDR-RELATED"/>
    <property type="match status" value="1"/>
</dbReference>
<reference evidence="6 7" key="1">
    <citation type="submission" date="2023-07" db="EMBL/GenBank/DDBJ databases">
        <title>Sorghum-associated microbial communities from plants grown in Nebraska, USA.</title>
        <authorList>
            <person name="Schachtman D."/>
        </authorList>
    </citation>
    <scope>NUCLEOTIDE SEQUENCE [LARGE SCALE GENOMIC DNA]</scope>
    <source>
        <strain evidence="6 7">DS1607</strain>
    </source>
</reference>
<dbReference type="SUPFAM" id="SSF53850">
    <property type="entry name" value="Periplasmic binding protein-like II"/>
    <property type="match status" value="1"/>
</dbReference>
<keyword evidence="2" id="KW-0805">Transcription regulation</keyword>
<evidence type="ECO:0000256" key="2">
    <source>
        <dbReference type="ARBA" id="ARBA00023015"/>
    </source>
</evidence>
<comment type="caution">
    <text evidence="6">The sequence shown here is derived from an EMBL/GenBank/DDBJ whole genome shotgun (WGS) entry which is preliminary data.</text>
</comment>
<evidence type="ECO:0000313" key="6">
    <source>
        <dbReference type="EMBL" id="MDP9899550.1"/>
    </source>
</evidence>
<dbReference type="EMBL" id="JAUSRO010000005">
    <property type="protein sequence ID" value="MDP9899550.1"/>
    <property type="molecule type" value="Genomic_DNA"/>
</dbReference>
<dbReference type="PROSITE" id="PS50931">
    <property type="entry name" value="HTH_LYSR"/>
    <property type="match status" value="1"/>
</dbReference>
<dbReference type="GO" id="GO:0003677">
    <property type="term" value="F:DNA binding"/>
    <property type="evidence" value="ECO:0007669"/>
    <property type="project" value="UniProtKB-KW"/>
</dbReference>
<proteinExistence type="inferred from homology"/>
<evidence type="ECO:0000313" key="7">
    <source>
        <dbReference type="Proteomes" id="UP001226867"/>
    </source>
</evidence>